<dbReference type="SUPFAM" id="SSF51905">
    <property type="entry name" value="FAD/NAD(P)-binding domain"/>
    <property type="match status" value="1"/>
</dbReference>
<accession>A0ABP8YU96</accession>
<dbReference type="Pfam" id="PF01494">
    <property type="entry name" value="FAD_binding_3"/>
    <property type="match status" value="1"/>
</dbReference>
<gene>
    <name evidence="3" type="ORF">GCM10025783_08390</name>
</gene>
<evidence type="ECO:0000313" key="4">
    <source>
        <dbReference type="Proteomes" id="UP001500121"/>
    </source>
</evidence>
<keyword evidence="4" id="KW-1185">Reference proteome</keyword>
<dbReference type="PANTHER" id="PTHR43476:SF5">
    <property type="entry name" value="FAD-DEPENDENT MONOOXYGENASE"/>
    <property type="match status" value="1"/>
</dbReference>
<name>A0ABP8YU96_9MICO</name>
<dbReference type="Gene3D" id="3.50.50.60">
    <property type="entry name" value="FAD/NAD(P)-binding domain"/>
    <property type="match status" value="1"/>
</dbReference>
<dbReference type="RefSeq" id="WP_345479744.1">
    <property type="nucleotide sequence ID" value="NZ_BAABLP010000002.1"/>
</dbReference>
<dbReference type="PRINTS" id="PR00420">
    <property type="entry name" value="RNGMNOXGNASE"/>
</dbReference>
<feature type="domain" description="FAD-binding" evidence="2">
    <location>
        <begin position="5"/>
        <end position="321"/>
    </location>
</feature>
<dbReference type="InterPro" id="IPR036188">
    <property type="entry name" value="FAD/NAD-bd_sf"/>
</dbReference>
<organism evidence="3 4">
    <name type="scientific">Amnibacterium soli</name>
    <dbReference type="NCBI Taxonomy" id="1282736"/>
    <lineage>
        <taxon>Bacteria</taxon>
        <taxon>Bacillati</taxon>
        <taxon>Actinomycetota</taxon>
        <taxon>Actinomycetes</taxon>
        <taxon>Micrococcales</taxon>
        <taxon>Microbacteriaceae</taxon>
        <taxon>Amnibacterium</taxon>
    </lineage>
</organism>
<dbReference type="PANTHER" id="PTHR43476">
    <property type="entry name" value="3-(3-HYDROXY-PHENYL)PROPIONATE/3-HYDROXYCINNAMIC ACID HYDROXYLASE"/>
    <property type="match status" value="1"/>
</dbReference>
<dbReference type="InterPro" id="IPR002938">
    <property type="entry name" value="FAD-bd"/>
</dbReference>
<keyword evidence="1" id="KW-0560">Oxidoreductase</keyword>
<dbReference type="Proteomes" id="UP001500121">
    <property type="component" value="Unassembled WGS sequence"/>
</dbReference>
<sequence>MTEQRTTVAISGGGPAGVMLGLLLARQGVEVTVLEKHADFLRDFRGDTVHPMTLDILDELGLIDEFDALVRGRMEAVDFATTDGVLVHQDLASVAPRGARFTDIALAPQWDLLDLLVRKAAEFPSFTLVMEAQTLGVVREARGVRGLRYRKDGREHVLRAVVTVAADGRHSVLREDIGTGLVVLGSPIDVLWFRIDREADEPTELRGVIGRGGAAVAINRSDYWQVAFLVPKGTDEEIRTAGLPAFRDRVRGVAAWMGDRLEQVRTWDDVKLLSVWVERLRQWSAPGIVAIGDAAHTMSPLGGVGVNLAIGDAVAAANLLGPDLLRAQQDPRRFEKLLNPAILDRVQQRRQLTTMVTQRIQVLGQNRVNAITRTPEGASLMPPKVALAVMRGPVARLLPRVFVYGIRSERIAG</sequence>
<evidence type="ECO:0000256" key="1">
    <source>
        <dbReference type="ARBA" id="ARBA00023002"/>
    </source>
</evidence>
<comment type="caution">
    <text evidence="3">The sequence shown here is derived from an EMBL/GenBank/DDBJ whole genome shotgun (WGS) entry which is preliminary data.</text>
</comment>
<reference evidence="4" key="1">
    <citation type="journal article" date="2019" name="Int. J. Syst. Evol. Microbiol.">
        <title>The Global Catalogue of Microorganisms (GCM) 10K type strain sequencing project: providing services to taxonomists for standard genome sequencing and annotation.</title>
        <authorList>
            <consortium name="The Broad Institute Genomics Platform"/>
            <consortium name="The Broad Institute Genome Sequencing Center for Infectious Disease"/>
            <person name="Wu L."/>
            <person name="Ma J."/>
        </authorList>
    </citation>
    <scope>NUCLEOTIDE SEQUENCE [LARGE SCALE GENOMIC DNA]</scope>
    <source>
        <strain evidence="4">JCM 19015</strain>
    </source>
</reference>
<dbReference type="InterPro" id="IPR050631">
    <property type="entry name" value="PheA/TfdB_FAD_monoxygenase"/>
</dbReference>
<evidence type="ECO:0000313" key="3">
    <source>
        <dbReference type="EMBL" id="GAA4739878.1"/>
    </source>
</evidence>
<protein>
    <submittedName>
        <fullName evidence="3">FAD-dependent oxidoreductase</fullName>
    </submittedName>
</protein>
<proteinExistence type="predicted"/>
<dbReference type="EMBL" id="BAABLP010000002">
    <property type="protein sequence ID" value="GAA4739878.1"/>
    <property type="molecule type" value="Genomic_DNA"/>
</dbReference>
<evidence type="ECO:0000259" key="2">
    <source>
        <dbReference type="Pfam" id="PF01494"/>
    </source>
</evidence>